<comment type="caution">
    <text evidence="1">The sequence shown here is derived from an EMBL/GenBank/DDBJ whole genome shotgun (WGS) entry which is preliminary data.</text>
</comment>
<name>A0AAW2NTE8_SESRA</name>
<dbReference type="EMBL" id="JACGWJ010000019">
    <property type="protein sequence ID" value="KAL0345771.1"/>
    <property type="molecule type" value="Genomic_DNA"/>
</dbReference>
<protein>
    <submittedName>
        <fullName evidence="1">Uncharacterized protein</fullName>
    </submittedName>
</protein>
<sequence>MQGARDFLKAPAFKVVVESKACNFHIEGFDKCQAQLEKLGGFAEGFDRSCLDASLTADLEPYPEEDDAPGVDDEFAVLVEEIEKID</sequence>
<dbReference type="AlphaFoldDB" id="A0AAW2NTE8"/>
<proteinExistence type="predicted"/>
<reference evidence="1" key="1">
    <citation type="submission" date="2020-06" db="EMBL/GenBank/DDBJ databases">
        <authorList>
            <person name="Li T."/>
            <person name="Hu X."/>
            <person name="Zhang T."/>
            <person name="Song X."/>
            <person name="Zhang H."/>
            <person name="Dai N."/>
            <person name="Sheng W."/>
            <person name="Hou X."/>
            <person name="Wei L."/>
        </authorList>
    </citation>
    <scope>NUCLEOTIDE SEQUENCE</scope>
    <source>
        <strain evidence="1">G02</strain>
        <tissue evidence="1">Leaf</tissue>
    </source>
</reference>
<reference evidence="1" key="2">
    <citation type="journal article" date="2024" name="Plant">
        <title>Genomic evolution and insights into agronomic trait innovations of Sesamum species.</title>
        <authorList>
            <person name="Miao H."/>
            <person name="Wang L."/>
            <person name="Qu L."/>
            <person name="Liu H."/>
            <person name="Sun Y."/>
            <person name="Le M."/>
            <person name="Wang Q."/>
            <person name="Wei S."/>
            <person name="Zheng Y."/>
            <person name="Lin W."/>
            <person name="Duan Y."/>
            <person name="Cao H."/>
            <person name="Xiong S."/>
            <person name="Wang X."/>
            <person name="Wei L."/>
            <person name="Li C."/>
            <person name="Ma Q."/>
            <person name="Ju M."/>
            <person name="Zhao R."/>
            <person name="Li G."/>
            <person name="Mu C."/>
            <person name="Tian Q."/>
            <person name="Mei H."/>
            <person name="Zhang T."/>
            <person name="Gao T."/>
            <person name="Zhang H."/>
        </authorList>
    </citation>
    <scope>NUCLEOTIDE SEQUENCE</scope>
    <source>
        <strain evidence="1">G02</strain>
    </source>
</reference>
<accession>A0AAW2NTE8</accession>
<gene>
    <name evidence="1" type="ORF">Sradi_4408400</name>
</gene>
<evidence type="ECO:0000313" key="1">
    <source>
        <dbReference type="EMBL" id="KAL0345771.1"/>
    </source>
</evidence>
<organism evidence="1">
    <name type="scientific">Sesamum radiatum</name>
    <name type="common">Black benniseed</name>
    <dbReference type="NCBI Taxonomy" id="300843"/>
    <lineage>
        <taxon>Eukaryota</taxon>
        <taxon>Viridiplantae</taxon>
        <taxon>Streptophyta</taxon>
        <taxon>Embryophyta</taxon>
        <taxon>Tracheophyta</taxon>
        <taxon>Spermatophyta</taxon>
        <taxon>Magnoliopsida</taxon>
        <taxon>eudicotyledons</taxon>
        <taxon>Gunneridae</taxon>
        <taxon>Pentapetalae</taxon>
        <taxon>asterids</taxon>
        <taxon>lamiids</taxon>
        <taxon>Lamiales</taxon>
        <taxon>Pedaliaceae</taxon>
        <taxon>Sesamum</taxon>
    </lineage>
</organism>